<accession>A0A5D8QFT3</accession>
<protein>
    <submittedName>
        <fullName evidence="1">DUF5131 family protein</fullName>
    </submittedName>
</protein>
<dbReference type="Proteomes" id="UP000322976">
    <property type="component" value="Unassembled WGS sequence"/>
</dbReference>
<name>A0A5D8QFT3_9THEO</name>
<dbReference type="RefSeq" id="WP_149544179.1">
    <property type="nucleotide sequence ID" value="NZ_VTPS01000001.1"/>
</dbReference>
<sequence>MNETKIEWCDMSWNPVTGCLHKCEYCYARRIANRFKRPFEAIMFENTVEESDRLFEVDEKDVKYPYPFAFKPTFHTYRLNEPKIKTKSRTIFVCSMADLFGDWVPEEWILKVFDACKAAPQHKYLFLTKNPKRYLELEKKRLLPWEDNFWFGTSVTKPDDDFAWFREKKFHWFISMEPLLEGIDITTGSGVILPEWVIIGAETGNRKGKVVPEREWLRKIIEDCRTYNIPVFMKNSLKPIWGQRIITEYPW</sequence>
<dbReference type="Pfam" id="PF07505">
    <property type="entry name" value="DUF5131"/>
    <property type="match status" value="1"/>
</dbReference>
<dbReference type="EMBL" id="VTPS01000001">
    <property type="protein sequence ID" value="TZE83560.1"/>
    <property type="molecule type" value="Genomic_DNA"/>
</dbReference>
<comment type="caution">
    <text evidence="1">The sequence shown here is derived from an EMBL/GenBank/DDBJ whole genome shotgun (WGS) entry which is preliminary data.</text>
</comment>
<dbReference type="InterPro" id="IPR011101">
    <property type="entry name" value="DUF5131"/>
</dbReference>
<proteinExistence type="predicted"/>
<evidence type="ECO:0000313" key="1">
    <source>
        <dbReference type="EMBL" id="TZE83560.1"/>
    </source>
</evidence>
<gene>
    <name evidence="1" type="ORF">FWJ32_01395</name>
</gene>
<reference evidence="1 2" key="1">
    <citation type="submission" date="2019-08" db="EMBL/GenBank/DDBJ databases">
        <title>Calorimonas adulescens gen. nov., sp. nov., an anaerobic thermophilic bacterium from Sakhalin hot spring.</title>
        <authorList>
            <person name="Khomyakova M.A."/>
            <person name="Merkel A.Y."/>
            <person name="Novikov A."/>
            <person name="Bonch-Osmolovskaya E.A."/>
            <person name="Slobodkin A.I."/>
        </authorList>
    </citation>
    <scope>NUCLEOTIDE SEQUENCE [LARGE SCALE GENOMIC DNA]</scope>
    <source>
        <strain evidence="1 2">A05MB</strain>
    </source>
</reference>
<keyword evidence="2" id="KW-1185">Reference proteome</keyword>
<organism evidence="1 2">
    <name type="scientific">Calorimonas adulescens</name>
    <dbReference type="NCBI Taxonomy" id="2606906"/>
    <lineage>
        <taxon>Bacteria</taxon>
        <taxon>Bacillati</taxon>
        <taxon>Bacillota</taxon>
        <taxon>Clostridia</taxon>
        <taxon>Thermoanaerobacterales</taxon>
        <taxon>Thermoanaerobacteraceae</taxon>
        <taxon>Calorimonas</taxon>
    </lineage>
</organism>
<evidence type="ECO:0000313" key="2">
    <source>
        <dbReference type="Proteomes" id="UP000322976"/>
    </source>
</evidence>
<dbReference type="AlphaFoldDB" id="A0A5D8QFT3"/>